<comment type="cofactor">
    <cofactor evidence="18">
        <name>heme</name>
        <dbReference type="ChEBI" id="CHEBI:30413"/>
    </cofactor>
    <text evidence="18">The heme is bound between the two transmembrane subunits.</text>
</comment>
<dbReference type="SUPFAM" id="SSF81343">
    <property type="entry name" value="Fumarate reductase respiratory complex transmembrane subunits"/>
    <property type="match status" value="1"/>
</dbReference>
<evidence type="ECO:0000313" key="20">
    <source>
        <dbReference type="EMBL" id="SCZ63195.1"/>
    </source>
</evidence>
<proteinExistence type="predicted"/>
<reference evidence="20 21" key="1">
    <citation type="submission" date="2016-10" db="EMBL/GenBank/DDBJ databases">
        <authorList>
            <person name="de Groot N.N."/>
        </authorList>
    </citation>
    <scope>NUCLEOTIDE SEQUENCE [LARGE SCALE GENOMIC DNA]</scope>
    <source>
        <strain evidence="20 21">HLD2</strain>
    </source>
</reference>
<keyword evidence="21" id="KW-1185">Reference proteome</keyword>
<accession>A0A1G5QMX4</accession>
<name>A0A1G5QMX4_9GAMM</name>
<feature type="transmembrane region" description="Helical" evidence="19">
    <location>
        <begin position="87"/>
        <end position="112"/>
    </location>
</feature>
<evidence type="ECO:0000256" key="4">
    <source>
        <dbReference type="ARBA" id="ARBA00019425"/>
    </source>
</evidence>
<evidence type="ECO:0000256" key="9">
    <source>
        <dbReference type="ARBA" id="ARBA00022617"/>
    </source>
</evidence>
<dbReference type="UniPathway" id="UPA00223"/>
<dbReference type="InterPro" id="IPR000701">
    <property type="entry name" value="SuccDH_FuR_B_TM-su"/>
</dbReference>
<dbReference type="InterPro" id="IPR014312">
    <property type="entry name" value="Succ_DH_anchor"/>
</dbReference>
<evidence type="ECO:0000256" key="18">
    <source>
        <dbReference type="PIRSR" id="PIRSR000169-2"/>
    </source>
</evidence>
<evidence type="ECO:0000256" key="2">
    <source>
        <dbReference type="ARBA" id="ARBA00004429"/>
    </source>
</evidence>
<organism evidence="20 21">
    <name type="scientific">Thiohalomonas denitrificans</name>
    <dbReference type="NCBI Taxonomy" id="415747"/>
    <lineage>
        <taxon>Bacteria</taxon>
        <taxon>Pseudomonadati</taxon>
        <taxon>Pseudomonadota</taxon>
        <taxon>Gammaproteobacteria</taxon>
        <taxon>Thiohalomonadales</taxon>
        <taxon>Thiohalomonadaceae</taxon>
        <taxon>Thiohalomonas</taxon>
    </lineage>
</organism>
<evidence type="ECO:0000256" key="14">
    <source>
        <dbReference type="ARBA" id="ARBA00023004"/>
    </source>
</evidence>
<evidence type="ECO:0000256" key="7">
    <source>
        <dbReference type="ARBA" id="ARBA00022519"/>
    </source>
</evidence>
<dbReference type="NCBIfam" id="TIGR02968">
    <property type="entry name" value="succ_dehyd_anc"/>
    <property type="match status" value="1"/>
</dbReference>
<evidence type="ECO:0000256" key="3">
    <source>
        <dbReference type="ARBA" id="ARBA00005163"/>
    </source>
</evidence>
<keyword evidence="12 16" id="KW-0249">Electron transport</keyword>
<sequence length="116" mass="12970">MSRPLTGLSAWLVQRLSAIYMALFTIAAVVLFTLVPLDDYGAWHALWQRPVVSAATALFFVALLLHSWVGIRDVILDYAGWSTSLRLTLLALVGAWLLILGFWMLEILLTVVSPWN</sequence>
<dbReference type="Pfam" id="PF01127">
    <property type="entry name" value="Sdh_cyt"/>
    <property type="match status" value="1"/>
</dbReference>
<evidence type="ECO:0000256" key="12">
    <source>
        <dbReference type="ARBA" id="ARBA00022982"/>
    </source>
</evidence>
<dbReference type="EMBL" id="FMWD01000007">
    <property type="protein sequence ID" value="SCZ63195.1"/>
    <property type="molecule type" value="Genomic_DNA"/>
</dbReference>
<keyword evidence="13 19" id="KW-1133">Transmembrane helix</keyword>
<keyword evidence="15 16" id="KW-0472">Membrane</keyword>
<dbReference type="PANTHER" id="PTHR38689">
    <property type="entry name" value="SUCCINATE DEHYDROGENASE HYDROPHOBIC MEMBRANE ANCHOR SUBUNIT"/>
    <property type="match status" value="1"/>
</dbReference>
<dbReference type="PANTHER" id="PTHR38689:SF1">
    <property type="entry name" value="SUCCINATE DEHYDROGENASE HYDROPHOBIC MEMBRANE ANCHOR SUBUNIT"/>
    <property type="match status" value="1"/>
</dbReference>
<evidence type="ECO:0000256" key="10">
    <source>
        <dbReference type="ARBA" id="ARBA00022692"/>
    </source>
</evidence>
<protein>
    <recommendedName>
        <fullName evidence="4 16">Succinate dehydrogenase hydrophobic membrane anchor subunit</fullName>
    </recommendedName>
</protein>
<feature type="transmembrane region" description="Helical" evidence="19">
    <location>
        <begin position="54"/>
        <end position="75"/>
    </location>
</feature>
<dbReference type="GO" id="GO:0046872">
    <property type="term" value="F:metal ion binding"/>
    <property type="evidence" value="ECO:0007669"/>
    <property type="project" value="UniProtKB-KW"/>
</dbReference>
<evidence type="ECO:0000256" key="15">
    <source>
        <dbReference type="ARBA" id="ARBA00023136"/>
    </source>
</evidence>
<keyword evidence="7 16" id="KW-0997">Cell inner membrane</keyword>
<dbReference type="AlphaFoldDB" id="A0A1G5QMX4"/>
<comment type="subcellular location">
    <subcellularLocation>
        <location evidence="2 16">Cell inner membrane</location>
        <topology evidence="2 16">Multi-pass membrane protein</topology>
    </subcellularLocation>
</comment>
<keyword evidence="10 19" id="KW-0812">Transmembrane</keyword>
<evidence type="ECO:0000256" key="6">
    <source>
        <dbReference type="ARBA" id="ARBA00022475"/>
    </source>
</evidence>
<dbReference type="STRING" id="415747.SAMN03097708_02439"/>
<dbReference type="Proteomes" id="UP000199648">
    <property type="component" value="Unassembled WGS sequence"/>
</dbReference>
<keyword evidence="14 18" id="KW-0408">Iron</keyword>
<evidence type="ECO:0000256" key="5">
    <source>
        <dbReference type="ARBA" id="ARBA00022448"/>
    </source>
</evidence>
<dbReference type="InterPro" id="IPR034804">
    <property type="entry name" value="SQR/QFR_C/D"/>
</dbReference>
<feature type="binding site" evidence="17">
    <location>
        <position position="78"/>
    </location>
    <ligand>
        <name>a ubiquinone</name>
        <dbReference type="ChEBI" id="CHEBI:16389"/>
    </ligand>
</feature>
<keyword evidence="5 16" id="KW-0813">Transport</keyword>
<evidence type="ECO:0000313" key="21">
    <source>
        <dbReference type="Proteomes" id="UP000199648"/>
    </source>
</evidence>
<dbReference type="RefSeq" id="WP_245688316.1">
    <property type="nucleotide sequence ID" value="NZ_FMWD01000007.1"/>
</dbReference>
<keyword evidence="11 18" id="KW-0479">Metal-binding</keyword>
<evidence type="ECO:0000256" key="17">
    <source>
        <dbReference type="PIRSR" id="PIRSR000169-1"/>
    </source>
</evidence>
<dbReference type="PIRSF" id="PIRSF000169">
    <property type="entry name" value="SDH_D"/>
    <property type="match status" value="1"/>
</dbReference>
<evidence type="ECO:0000256" key="11">
    <source>
        <dbReference type="ARBA" id="ARBA00022723"/>
    </source>
</evidence>
<dbReference type="GO" id="GO:0006099">
    <property type="term" value="P:tricarboxylic acid cycle"/>
    <property type="evidence" value="ECO:0007669"/>
    <property type="project" value="UniProtKB-UniRule"/>
</dbReference>
<dbReference type="Gene3D" id="1.20.1300.10">
    <property type="entry name" value="Fumarate reductase/succinate dehydrogenase, transmembrane subunit"/>
    <property type="match status" value="1"/>
</dbReference>
<evidence type="ECO:0000256" key="8">
    <source>
        <dbReference type="ARBA" id="ARBA00022532"/>
    </source>
</evidence>
<evidence type="ECO:0000256" key="19">
    <source>
        <dbReference type="SAM" id="Phobius"/>
    </source>
</evidence>
<dbReference type="GO" id="GO:0009055">
    <property type="term" value="F:electron transfer activity"/>
    <property type="evidence" value="ECO:0007669"/>
    <property type="project" value="TreeGrafter"/>
</dbReference>
<dbReference type="GO" id="GO:0020037">
    <property type="term" value="F:heme binding"/>
    <property type="evidence" value="ECO:0007669"/>
    <property type="project" value="InterPro"/>
</dbReference>
<feature type="transmembrane region" description="Helical" evidence="19">
    <location>
        <begin position="12"/>
        <end position="34"/>
    </location>
</feature>
<keyword evidence="6 16" id="KW-1003">Cell membrane</keyword>
<comment type="pathway">
    <text evidence="3 16">Carbohydrate metabolism; tricarboxylic acid cycle.</text>
</comment>
<comment type="function">
    <text evidence="1 16">Membrane-anchoring subunit of succinate dehydrogenase (SDH).</text>
</comment>
<dbReference type="GO" id="GO:0017004">
    <property type="term" value="P:cytochrome complex assembly"/>
    <property type="evidence" value="ECO:0007669"/>
    <property type="project" value="TreeGrafter"/>
</dbReference>
<gene>
    <name evidence="20" type="ORF">SAMN03097708_02439</name>
</gene>
<feature type="binding site" description="axial binding residue" evidence="18">
    <location>
        <position position="66"/>
    </location>
    <ligand>
        <name>heme</name>
        <dbReference type="ChEBI" id="CHEBI:30413"/>
        <note>ligand shared with second transmembrane subunit</note>
    </ligand>
    <ligandPart>
        <name>Fe</name>
        <dbReference type="ChEBI" id="CHEBI:18248"/>
    </ligandPart>
</feature>
<dbReference type="GO" id="GO:0005886">
    <property type="term" value="C:plasma membrane"/>
    <property type="evidence" value="ECO:0007669"/>
    <property type="project" value="UniProtKB-SubCell"/>
</dbReference>
<evidence type="ECO:0000256" key="1">
    <source>
        <dbReference type="ARBA" id="ARBA00004050"/>
    </source>
</evidence>
<evidence type="ECO:0000256" key="16">
    <source>
        <dbReference type="PIRNR" id="PIRNR000169"/>
    </source>
</evidence>
<keyword evidence="9 18" id="KW-0349">Heme</keyword>
<keyword evidence="8 16" id="KW-0816">Tricarboxylic acid cycle</keyword>
<evidence type="ECO:0000256" key="13">
    <source>
        <dbReference type="ARBA" id="ARBA00022989"/>
    </source>
</evidence>